<accession>A0A0K2USV4</accession>
<dbReference type="EMBL" id="HACA01023440">
    <property type="protein sequence ID" value="CDW40801.1"/>
    <property type="molecule type" value="Transcribed_RNA"/>
</dbReference>
<evidence type="ECO:0000313" key="2">
    <source>
        <dbReference type="EMBL" id="CDW40801.1"/>
    </source>
</evidence>
<reference evidence="2" key="1">
    <citation type="submission" date="2014-05" db="EMBL/GenBank/DDBJ databases">
        <authorList>
            <person name="Chronopoulou M."/>
        </authorList>
    </citation>
    <scope>NUCLEOTIDE SEQUENCE</scope>
    <source>
        <tissue evidence="2">Whole organism</tissue>
    </source>
</reference>
<dbReference type="AlphaFoldDB" id="A0A0K2USV4"/>
<sequence length="88" mass="9722">MESQSVDYTLENTSKSRHCSSSSSSSITTCSNSFSSIDNHQFHHPLLFSLPPFKIPIYVNNNYKQIAQAPNSLLQDQLLSPASSSTLD</sequence>
<name>A0A0K2USV4_LEPSM</name>
<organism evidence="2">
    <name type="scientific">Lepeophtheirus salmonis</name>
    <name type="common">Salmon louse</name>
    <name type="synonym">Caligus salmonis</name>
    <dbReference type="NCBI Taxonomy" id="72036"/>
    <lineage>
        <taxon>Eukaryota</taxon>
        <taxon>Metazoa</taxon>
        <taxon>Ecdysozoa</taxon>
        <taxon>Arthropoda</taxon>
        <taxon>Crustacea</taxon>
        <taxon>Multicrustacea</taxon>
        <taxon>Hexanauplia</taxon>
        <taxon>Copepoda</taxon>
        <taxon>Siphonostomatoida</taxon>
        <taxon>Caligidae</taxon>
        <taxon>Lepeophtheirus</taxon>
    </lineage>
</organism>
<evidence type="ECO:0000256" key="1">
    <source>
        <dbReference type="SAM" id="MobiDB-lite"/>
    </source>
</evidence>
<protein>
    <submittedName>
        <fullName evidence="2">Uncharacterized protein</fullName>
    </submittedName>
</protein>
<proteinExistence type="predicted"/>
<feature type="region of interest" description="Disordered" evidence="1">
    <location>
        <begin position="1"/>
        <end position="26"/>
    </location>
</feature>
<feature type="compositionally biased region" description="Polar residues" evidence="1">
    <location>
        <begin position="1"/>
        <end position="12"/>
    </location>
</feature>